<dbReference type="EC" id="2.4.2.-" evidence="1"/>
<dbReference type="Gene3D" id="3.90.228.10">
    <property type="match status" value="1"/>
</dbReference>
<feature type="domain" description="PARP catalytic" evidence="3">
    <location>
        <begin position="45"/>
        <end position="244"/>
    </location>
</feature>
<protein>
    <recommendedName>
        <fullName evidence="1">Poly [ADP-ribose] polymerase</fullName>
        <shortName evidence="1">PARP</shortName>
        <ecNumber evidence="1">2.4.2.-</ecNumber>
    </recommendedName>
</protein>
<evidence type="ECO:0000259" key="3">
    <source>
        <dbReference type="PROSITE" id="PS51059"/>
    </source>
</evidence>
<dbReference type="InterPro" id="IPR044964">
    <property type="entry name" value="RCD1/SRO1-5"/>
</dbReference>
<evidence type="ECO:0000313" key="5">
    <source>
        <dbReference type="Proteomes" id="UP001234989"/>
    </source>
</evidence>
<feature type="compositionally biased region" description="Polar residues" evidence="2">
    <location>
        <begin position="13"/>
        <end position="30"/>
    </location>
</feature>
<dbReference type="SUPFAM" id="SSF56399">
    <property type="entry name" value="ADP-ribosylation"/>
    <property type="match status" value="1"/>
</dbReference>
<accession>A0AAF0TPK8</accession>
<evidence type="ECO:0000313" key="4">
    <source>
        <dbReference type="EMBL" id="WMV27219.1"/>
    </source>
</evidence>
<name>A0AAF0TPK8_SOLVR</name>
<dbReference type="PANTHER" id="PTHR32263">
    <property type="entry name" value="INACTIVE POLY [ADP-RIBOSE] POLYMERASE SRO4-RELATED"/>
    <property type="match status" value="1"/>
</dbReference>
<dbReference type="Proteomes" id="UP001234989">
    <property type="component" value="Chromosome 4"/>
</dbReference>
<dbReference type="AlphaFoldDB" id="A0AAF0TPK8"/>
<evidence type="ECO:0000256" key="2">
    <source>
        <dbReference type="SAM" id="MobiDB-lite"/>
    </source>
</evidence>
<dbReference type="EMBL" id="CP133615">
    <property type="protein sequence ID" value="WMV27219.1"/>
    <property type="molecule type" value="Genomic_DNA"/>
</dbReference>
<keyword evidence="1" id="KW-0328">Glycosyltransferase</keyword>
<evidence type="ECO:0000256" key="1">
    <source>
        <dbReference type="RuleBase" id="RU362114"/>
    </source>
</evidence>
<keyword evidence="1" id="KW-0808">Transferase</keyword>
<sequence>MMISGSGNDVEESQNLSLENPKNENEWGSSSRIVVATPTPKWAGTRLMREEENVYQKLKGLLPSIMRDRVIVTAMHQCMRRGPMEKARFEVYQENLEKVTRARGNRRVDDSAWCGTSTKNLDSLTCRGFEMNSNVPASYPHGVGIYLSPFLSPQISDMMSDIDENGEKHIILCQVILGNFEKVELGSKQLFPSSKDFDTGVDDLTNPKWYVDGTPVEGETFMRDLKSIVRDDQLMRSIMLEISS</sequence>
<dbReference type="PROSITE" id="PS51059">
    <property type="entry name" value="PARP_CATALYTIC"/>
    <property type="match status" value="1"/>
</dbReference>
<proteinExistence type="predicted"/>
<keyword evidence="1" id="KW-0520">NAD</keyword>
<keyword evidence="5" id="KW-1185">Reference proteome</keyword>
<feature type="region of interest" description="Disordered" evidence="2">
    <location>
        <begin position="1"/>
        <end position="30"/>
    </location>
</feature>
<organism evidence="4 5">
    <name type="scientific">Solanum verrucosum</name>
    <dbReference type="NCBI Taxonomy" id="315347"/>
    <lineage>
        <taxon>Eukaryota</taxon>
        <taxon>Viridiplantae</taxon>
        <taxon>Streptophyta</taxon>
        <taxon>Embryophyta</taxon>
        <taxon>Tracheophyta</taxon>
        <taxon>Spermatophyta</taxon>
        <taxon>Magnoliopsida</taxon>
        <taxon>eudicotyledons</taxon>
        <taxon>Gunneridae</taxon>
        <taxon>Pentapetalae</taxon>
        <taxon>asterids</taxon>
        <taxon>lamiids</taxon>
        <taxon>Solanales</taxon>
        <taxon>Solanaceae</taxon>
        <taxon>Solanoideae</taxon>
        <taxon>Solaneae</taxon>
        <taxon>Solanum</taxon>
    </lineage>
</organism>
<reference evidence="4" key="1">
    <citation type="submission" date="2023-08" db="EMBL/GenBank/DDBJ databases">
        <title>A de novo genome assembly of Solanum verrucosum Schlechtendal, a Mexican diploid species geographically isolated from the other diploid A-genome species in potato relatives.</title>
        <authorList>
            <person name="Hosaka K."/>
        </authorList>
    </citation>
    <scope>NUCLEOTIDE SEQUENCE</scope>
    <source>
        <tissue evidence="4">Young leaves</tissue>
    </source>
</reference>
<dbReference type="InterPro" id="IPR012317">
    <property type="entry name" value="Poly(ADP-ribose)pol_cat_dom"/>
</dbReference>
<dbReference type="PANTHER" id="PTHR32263:SF22">
    <property type="entry name" value="PARP CATALYTIC DOMAIN-CONTAINING PROTEIN"/>
    <property type="match status" value="1"/>
</dbReference>
<dbReference type="GO" id="GO:0003950">
    <property type="term" value="F:NAD+ poly-ADP-ribosyltransferase activity"/>
    <property type="evidence" value="ECO:0007669"/>
    <property type="project" value="UniProtKB-UniRule"/>
</dbReference>
<dbReference type="Pfam" id="PF00644">
    <property type="entry name" value="PARP"/>
    <property type="match status" value="1"/>
</dbReference>
<gene>
    <name evidence="4" type="ORF">MTR67_020604</name>
</gene>